<evidence type="ECO:0000256" key="4">
    <source>
        <dbReference type="ARBA" id="ARBA00022737"/>
    </source>
</evidence>
<keyword evidence="2 9" id="KW-0813">Transport</keyword>
<dbReference type="AlphaFoldDB" id="A0AAD5TXW5"/>
<evidence type="ECO:0000256" key="6">
    <source>
        <dbReference type="ARBA" id="ARBA00023128"/>
    </source>
</evidence>
<evidence type="ECO:0000256" key="5">
    <source>
        <dbReference type="ARBA" id="ARBA00022989"/>
    </source>
</evidence>
<keyword evidence="3 8" id="KW-0812">Transmembrane</keyword>
<feature type="non-terminal residue" evidence="10">
    <location>
        <position position="1"/>
    </location>
</feature>
<dbReference type="GO" id="GO:0031966">
    <property type="term" value="C:mitochondrial membrane"/>
    <property type="evidence" value="ECO:0007669"/>
    <property type="project" value="UniProtKB-SubCell"/>
</dbReference>
<dbReference type="InterPro" id="IPR023395">
    <property type="entry name" value="MCP_dom_sf"/>
</dbReference>
<keyword evidence="11" id="KW-1185">Reference proteome</keyword>
<dbReference type="Pfam" id="PF00153">
    <property type="entry name" value="Mito_carr"/>
    <property type="match status" value="2"/>
</dbReference>
<gene>
    <name evidence="10" type="primary">TPC1</name>
    <name evidence="10" type="ORF">HK099_006759</name>
</gene>
<dbReference type="Gene3D" id="1.50.40.10">
    <property type="entry name" value="Mitochondrial carrier domain"/>
    <property type="match status" value="1"/>
</dbReference>
<dbReference type="InterPro" id="IPR018108">
    <property type="entry name" value="MCP_transmembrane"/>
</dbReference>
<evidence type="ECO:0000313" key="10">
    <source>
        <dbReference type="EMBL" id="KAJ3214678.1"/>
    </source>
</evidence>
<protein>
    <submittedName>
        <fullName evidence="10">Mitochondrial thiamine pyrophosphate transporter</fullName>
    </submittedName>
</protein>
<evidence type="ECO:0000256" key="1">
    <source>
        <dbReference type="ARBA" id="ARBA00004225"/>
    </source>
</evidence>
<name>A0AAD5TXW5_9FUNG</name>
<reference evidence="10" key="1">
    <citation type="submission" date="2020-05" db="EMBL/GenBank/DDBJ databases">
        <title>Phylogenomic resolution of chytrid fungi.</title>
        <authorList>
            <person name="Stajich J.E."/>
            <person name="Amses K."/>
            <person name="Simmons R."/>
            <person name="Seto K."/>
            <person name="Myers J."/>
            <person name="Bonds A."/>
            <person name="Quandt C.A."/>
            <person name="Barry K."/>
            <person name="Liu P."/>
            <person name="Grigoriev I."/>
            <person name="Longcore J.E."/>
            <person name="James T.Y."/>
        </authorList>
    </citation>
    <scope>NUCLEOTIDE SEQUENCE</scope>
    <source>
        <strain evidence="10">JEL0476</strain>
    </source>
</reference>
<evidence type="ECO:0000313" key="11">
    <source>
        <dbReference type="Proteomes" id="UP001211065"/>
    </source>
</evidence>
<evidence type="ECO:0000256" key="2">
    <source>
        <dbReference type="ARBA" id="ARBA00022448"/>
    </source>
</evidence>
<keyword evidence="6" id="KW-0496">Mitochondrion</keyword>
<sequence length="202" mass="22405">FSGFVATSSTYPLDLLRTRFAVQKSDKKFYNKGILAAIRQIKAQEGVQGFYKGCVSAVLQRTISLGIVFSSHDYINNSIKSNFEDIIGQNGLSTLNFLTGGLSGMLAKAVTMPLDVIRKRMQVQGPSRSHSIVGNYLQEIPKDYNFFKTFLNIYKNEGPFALYKGLLPALLKAAPSTAVTLFVVGLCRNAFNEYNNKLQVKQ</sequence>
<comment type="similarity">
    <text evidence="9">Belongs to the mitochondrial carrier (TC 2.A.29) family.</text>
</comment>
<comment type="caution">
    <text evidence="10">The sequence shown here is derived from an EMBL/GenBank/DDBJ whole genome shotgun (WGS) entry which is preliminary data.</text>
</comment>
<accession>A0AAD5TXW5</accession>
<dbReference type="GO" id="GO:0055085">
    <property type="term" value="P:transmembrane transport"/>
    <property type="evidence" value="ECO:0007669"/>
    <property type="project" value="InterPro"/>
</dbReference>
<organism evidence="10 11">
    <name type="scientific">Clydaea vesicula</name>
    <dbReference type="NCBI Taxonomy" id="447962"/>
    <lineage>
        <taxon>Eukaryota</taxon>
        <taxon>Fungi</taxon>
        <taxon>Fungi incertae sedis</taxon>
        <taxon>Chytridiomycota</taxon>
        <taxon>Chytridiomycota incertae sedis</taxon>
        <taxon>Chytridiomycetes</taxon>
        <taxon>Lobulomycetales</taxon>
        <taxon>Lobulomycetaceae</taxon>
        <taxon>Clydaea</taxon>
    </lineage>
</organism>
<keyword evidence="5" id="KW-1133">Transmembrane helix</keyword>
<proteinExistence type="inferred from homology"/>
<evidence type="ECO:0000256" key="7">
    <source>
        <dbReference type="ARBA" id="ARBA00023136"/>
    </source>
</evidence>
<feature type="repeat" description="Solcar" evidence="8">
    <location>
        <begin position="95"/>
        <end position="190"/>
    </location>
</feature>
<keyword evidence="4" id="KW-0677">Repeat</keyword>
<dbReference type="EMBL" id="JADGJW010000600">
    <property type="protein sequence ID" value="KAJ3214678.1"/>
    <property type="molecule type" value="Genomic_DNA"/>
</dbReference>
<evidence type="ECO:0000256" key="3">
    <source>
        <dbReference type="ARBA" id="ARBA00022692"/>
    </source>
</evidence>
<keyword evidence="7 8" id="KW-0472">Membrane</keyword>
<dbReference type="Proteomes" id="UP001211065">
    <property type="component" value="Unassembled WGS sequence"/>
</dbReference>
<dbReference type="PANTHER" id="PTHR24089">
    <property type="entry name" value="SOLUTE CARRIER FAMILY 25"/>
    <property type="match status" value="1"/>
</dbReference>
<evidence type="ECO:0000256" key="9">
    <source>
        <dbReference type="RuleBase" id="RU000488"/>
    </source>
</evidence>
<comment type="subcellular location">
    <subcellularLocation>
        <location evidence="1">Mitochondrion membrane</location>
        <topology evidence="1">Multi-pass membrane protein</topology>
    </subcellularLocation>
</comment>
<dbReference type="InterPro" id="IPR002067">
    <property type="entry name" value="MCP"/>
</dbReference>
<dbReference type="SUPFAM" id="SSF103506">
    <property type="entry name" value="Mitochondrial carrier"/>
    <property type="match status" value="1"/>
</dbReference>
<dbReference type="PROSITE" id="PS50920">
    <property type="entry name" value="SOLCAR"/>
    <property type="match status" value="2"/>
</dbReference>
<evidence type="ECO:0000256" key="8">
    <source>
        <dbReference type="PROSITE-ProRule" id="PRU00282"/>
    </source>
</evidence>
<feature type="repeat" description="Solcar" evidence="8">
    <location>
        <begin position="1"/>
        <end position="78"/>
    </location>
</feature>
<dbReference type="PRINTS" id="PR00926">
    <property type="entry name" value="MITOCARRIER"/>
</dbReference>